<sequence length="26" mass="2996">MLLLPIKSWCGIIMAFQLLYVNCIVI</sequence>
<dbReference type="AlphaFoldDB" id="A0A9Q0TXL8"/>
<reference evidence="1" key="1">
    <citation type="submission" date="2022-11" db="EMBL/GenBank/DDBJ databases">
        <authorList>
            <person name="Hyden B.L."/>
            <person name="Feng K."/>
            <person name="Yates T."/>
            <person name="Jawdy S."/>
            <person name="Smart L.B."/>
            <person name="Muchero W."/>
        </authorList>
    </citation>
    <scope>NUCLEOTIDE SEQUENCE</scope>
    <source>
        <tissue evidence="1">Shoot tip</tissue>
    </source>
</reference>
<proteinExistence type="predicted"/>
<gene>
    <name evidence="1" type="ORF">OIU79_007339</name>
</gene>
<reference evidence="1" key="2">
    <citation type="journal article" date="2023" name="Int. J. Mol. Sci.">
        <title>De Novo Assembly and Annotation of 11 Diverse Shrub Willow (Salix) Genomes Reveals Novel Gene Organization in Sex-Linked Regions.</title>
        <authorList>
            <person name="Hyden B."/>
            <person name="Feng K."/>
            <person name="Yates T.B."/>
            <person name="Jawdy S."/>
            <person name="Cereghino C."/>
            <person name="Smart L.B."/>
            <person name="Muchero W."/>
        </authorList>
    </citation>
    <scope>NUCLEOTIDE SEQUENCE</scope>
    <source>
        <tissue evidence="1">Shoot tip</tissue>
    </source>
</reference>
<dbReference type="EMBL" id="JAPFFK010000014">
    <property type="protein sequence ID" value="KAJ6719677.1"/>
    <property type="molecule type" value="Genomic_DNA"/>
</dbReference>
<comment type="caution">
    <text evidence="1">The sequence shown here is derived from an EMBL/GenBank/DDBJ whole genome shotgun (WGS) entry which is preliminary data.</text>
</comment>
<organism evidence="1 2">
    <name type="scientific">Salix purpurea</name>
    <name type="common">Purple osier willow</name>
    <dbReference type="NCBI Taxonomy" id="77065"/>
    <lineage>
        <taxon>Eukaryota</taxon>
        <taxon>Viridiplantae</taxon>
        <taxon>Streptophyta</taxon>
        <taxon>Embryophyta</taxon>
        <taxon>Tracheophyta</taxon>
        <taxon>Spermatophyta</taxon>
        <taxon>Magnoliopsida</taxon>
        <taxon>eudicotyledons</taxon>
        <taxon>Gunneridae</taxon>
        <taxon>Pentapetalae</taxon>
        <taxon>rosids</taxon>
        <taxon>fabids</taxon>
        <taxon>Malpighiales</taxon>
        <taxon>Salicaceae</taxon>
        <taxon>Saliceae</taxon>
        <taxon>Salix</taxon>
    </lineage>
</organism>
<evidence type="ECO:0000313" key="1">
    <source>
        <dbReference type="EMBL" id="KAJ6719677.1"/>
    </source>
</evidence>
<protein>
    <submittedName>
        <fullName evidence="1">Uncharacterized protein</fullName>
    </submittedName>
</protein>
<evidence type="ECO:0000313" key="2">
    <source>
        <dbReference type="Proteomes" id="UP001151532"/>
    </source>
</evidence>
<name>A0A9Q0TXL8_SALPP</name>
<keyword evidence="2" id="KW-1185">Reference proteome</keyword>
<dbReference type="Proteomes" id="UP001151532">
    <property type="component" value="Chromosome 10"/>
</dbReference>
<accession>A0A9Q0TXL8</accession>